<dbReference type="AlphaFoldDB" id="A0A437AJ13"/>
<name>A0A437AJ13_9MICR</name>
<comment type="caution">
    <text evidence="1">The sequence shown here is derived from an EMBL/GenBank/DDBJ whole genome shotgun (WGS) entry which is preliminary data.</text>
</comment>
<accession>A0A437AJ13</accession>
<organism evidence="1 2">
    <name type="scientific">Tubulinosema ratisbonensis</name>
    <dbReference type="NCBI Taxonomy" id="291195"/>
    <lineage>
        <taxon>Eukaryota</taxon>
        <taxon>Fungi</taxon>
        <taxon>Fungi incertae sedis</taxon>
        <taxon>Microsporidia</taxon>
        <taxon>Tubulinosematoidea</taxon>
        <taxon>Tubulinosematidae</taxon>
        <taxon>Tubulinosema</taxon>
    </lineage>
</organism>
<evidence type="ECO:0000313" key="1">
    <source>
        <dbReference type="EMBL" id="RVD91150.1"/>
    </source>
</evidence>
<dbReference type="EMBL" id="RCSS01000630">
    <property type="protein sequence ID" value="RVD91150.1"/>
    <property type="molecule type" value="Genomic_DNA"/>
</dbReference>
<dbReference type="VEuPathDB" id="MicrosporidiaDB:TUBRATIS_24110"/>
<keyword evidence="2" id="KW-1185">Reference proteome</keyword>
<sequence length="553" mass="66140">MKLLSSNKMLFVNILLFNCTKRSTNEILKEIIIKRQKTNSLADGLNYFSKDLEEPSNYSVEKTQISPHGAILTESQTKKIDTSSDETESCSSVEDVSCNDYDCETSSDYEDDYLLQNFEAENQKTQSDHQESYNLEHYHNSAKISSSLENLSQKEPQSNRESNLYLGHLYKIYLYDFIGMNNYDRVFGKHKKYFKKLLKNLQPNDIERYNKDWRTFKLPSSFTNKKKFKLSKTLSEINLGKEVYIFEPIIRLEQKYKINFTFLFRFFTFKATRWDSLANYFDNFGNPIKELLVFKNSFILNTAIRQHFEDTSNLTDTDLFSKRLENLLKDFNSLVDKFAKSISMFFRNSIKTYYNNLSVLFYDINPEVQKAKLILLSEKLFNHGENKAILTLFPELKIYFESLENVYQYRYDYKYFHVLYCLIIYRTHFLYHRTFSKIKNEKNLFESKEFNISILESRLIICLLAFFLRMDDKFLKVFVYKCFYAYVRVKDKDFLKYLLVNDFVDYYENIDTVNLKYLLYKPITIPKSEHFKEFYSFKLNFLSDTLVLKVIAH</sequence>
<gene>
    <name evidence="1" type="ORF">TUBRATIS_24110</name>
</gene>
<proteinExistence type="predicted"/>
<reference evidence="1 2" key="1">
    <citation type="submission" date="2018-10" db="EMBL/GenBank/DDBJ databases">
        <title>Draft genome sequence of the microsporidian Tubulinosema ratisbonensis.</title>
        <authorList>
            <person name="Polonais V."/>
            <person name="Peyretaillade E."/>
            <person name="Niehus S."/>
            <person name="Wawrzyniak I."/>
            <person name="Franchet A."/>
            <person name="Gaspin C."/>
            <person name="Reichstadt M."/>
            <person name="Belser C."/>
            <person name="Labadie K."/>
            <person name="Delbac F."/>
            <person name="Ferrandon D."/>
        </authorList>
    </citation>
    <scope>NUCLEOTIDE SEQUENCE [LARGE SCALE GENOMIC DNA]</scope>
    <source>
        <strain evidence="1 2">Franzen</strain>
    </source>
</reference>
<protein>
    <submittedName>
        <fullName evidence="1">Uncharacterized protein</fullName>
    </submittedName>
</protein>
<dbReference type="Proteomes" id="UP000282876">
    <property type="component" value="Unassembled WGS sequence"/>
</dbReference>
<evidence type="ECO:0000313" key="2">
    <source>
        <dbReference type="Proteomes" id="UP000282876"/>
    </source>
</evidence>